<proteinExistence type="predicted"/>
<organism evidence="2 3">
    <name type="scientific">Delftia tsuruhatensis</name>
    <dbReference type="NCBI Taxonomy" id="180282"/>
    <lineage>
        <taxon>Bacteria</taxon>
        <taxon>Pseudomonadati</taxon>
        <taxon>Pseudomonadota</taxon>
        <taxon>Betaproteobacteria</taxon>
        <taxon>Burkholderiales</taxon>
        <taxon>Comamonadaceae</taxon>
        <taxon>Delftia</taxon>
    </lineage>
</organism>
<reference evidence="2" key="1">
    <citation type="submission" date="2023-03" db="EMBL/GenBank/DDBJ databases">
        <title>Synergistic degradation of erythromycin by symbiotic bacteria Ery-6A and Ery-6B and application in simulated water remediation.</title>
        <authorList>
            <person name="Xu S."/>
        </authorList>
    </citation>
    <scope>NUCLEOTIDE SEQUENCE</scope>
    <source>
        <strain evidence="2">Ery-6A</strain>
    </source>
</reference>
<evidence type="ECO:0000313" key="2">
    <source>
        <dbReference type="EMBL" id="WFF83032.1"/>
    </source>
</evidence>
<gene>
    <name evidence="2" type="ORF">PYR84_10120</name>
</gene>
<keyword evidence="1" id="KW-0812">Transmembrane</keyword>
<evidence type="ECO:0000256" key="1">
    <source>
        <dbReference type="SAM" id="Phobius"/>
    </source>
</evidence>
<dbReference type="Proteomes" id="UP001219066">
    <property type="component" value="Chromosome"/>
</dbReference>
<protein>
    <submittedName>
        <fullName evidence="2">Uncharacterized protein</fullName>
    </submittedName>
</protein>
<accession>A0AAX3SSE9</accession>
<feature type="transmembrane region" description="Helical" evidence="1">
    <location>
        <begin position="40"/>
        <end position="67"/>
    </location>
</feature>
<dbReference type="EMBL" id="CP120956">
    <property type="protein sequence ID" value="WFF83032.1"/>
    <property type="molecule type" value="Genomic_DNA"/>
</dbReference>
<feature type="transmembrane region" description="Helical" evidence="1">
    <location>
        <begin position="79"/>
        <end position="102"/>
    </location>
</feature>
<keyword evidence="1" id="KW-0472">Membrane</keyword>
<keyword evidence="1" id="KW-1133">Transmembrane helix</keyword>
<name>A0AAX3SSE9_9BURK</name>
<feature type="transmembrane region" description="Helical" evidence="1">
    <location>
        <begin position="108"/>
        <end position="126"/>
    </location>
</feature>
<dbReference type="AlphaFoldDB" id="A0AAX3SSE9"/>
<evidence type="ECO:0000313" key="3">
    <source>
        <dbReference type="Proteomes" id="UP001219066"/>
    </source>
</evidence>
<dbReference type="RefSeq" id="WP_277849653.1">
    <property type="nucleotide sequence ID" value="NZ_CP120956.1"/>
</dbReference>
<sequence length="143" mass="14539">MHIKPYLLPVLVFLLVGPGVGVLTVMIVGADGAPVLPVNWLLVVFGYGIGAVPAALAGMIYVVGWPLRGLLKVLSTREFGAVLGAVSGVAALAACFSATSGTPFPKSLGVYVFPLVAGAVCGALAAHARDEAYRGVGSTRAEY</sequence>
<feature type="transmembrane region" description="Helical" evidence="1">
    <location>
        <begin position="7"/>
        <end position="28"/>
    </location>
</feature>